<accession>A0A445B6Z6</accession>
<protein>
    <recommendedName>
        <fullName evidence="8">Auxin response factor</fullName>
    </recommendedName>
</protein>
<reference evidence="11 12" key="1">
    <citation type="submission" date="2019-01" db="EMBL/GenBank/DDBJ databases">
        <title>Sequencing of cultivated peanut Arachis hypogaea provides insights into genome evolution and oil improvement.</title>
        <authorList>
            <person name="Chen X."/>
        </authorList>
    </citation>
    <scope>NUCLEOTIDE SEQUENCE [LARGE SCALE GENOMIC DNA]</scope>
    <source>
        <strain evidence="12">cv. Fuhuasheng</strain>
        <tissue evidence="11">Leaves</tissue>
    </source>
</reference>
<keyword evidence="7 8" id="KW-0927">Auxin signaling pathway</keyword>
<name>A0A445B6Z6_ARAHY</name>
<dbReference type="Gene3D" id="2.30.30.1040">
    <property type="match status" value="2"/>
</dbReference>
<gene>
    <name evidence="11" type="ORF">Ahy_A10g049245</name>
</gene>
<comment type="subunit">
    <text evidence="8">Homodimers and heterodimers.</text>
</comment>
<dbReference type="PANTHER" id="PTHR31384:SF94">
    <property type="entry name" value="AUXIN RESPONSE FACTOR 17"/>
    <property type="match status" value="1"/>
</dbReference>
<evidence type="ECO:0000256" key="1">
    <source>
        <dbReference type="ARBA" id="ARBA00004123"/>
    </source>
</evidence>
<dbReference type="GO" id="GO:0005634">
    <property type="term" value="C:nucleus"/>
    <property type="evidence" value="ECO:0007669"/>
    <property type="project" value="UniProtKB-SubCell"/>
</dbReference>
<dbReference type="CDD" id="cd10017">
    <property type="entry name" value="B3_DNA"/>
    <property type="match status" value="1"/>
</dbReference>
<dbReference type="AlphaFoldDB" id="A0A445B6Z6"/>
<organism evidence="11 12">
    <name type="scientific">Arachis hypogaea</name>
    <name type="common">Peanut</name>
    <dbReference type="NCBI Taxonomy" id="3818"/>
    <lineage>
        <taxon>Eukaryota</taxon>
        <taxon>Viridiplantae</taxon>
        <taxon>Streptophyta</taxon>
        <taxon>Embryophyta</taxon>
        <taxon>Tracheophyta</taxon>
        <taxon>Spermatophyta</taxon>
        <taxon>Magnoliopsida</taxon>
        <taxon>eudicotyledons</taxon>
        <taxon>Gunneridae</taxon>
        <taxon>Pentapetalae</taxon>
        <taxon>rosids</taxon>
        <taxon>fabids</taxon>
        <taxon>Fabales</taxon>
        <taxon>Fabaceae</taxon>
        <taxon>Papilionoideae</taxon>
        <taxon>50 kb inversion clade</taxon>
        <taxon>dalbergioids sensu lato</taxon>
        <taxon>Dalbergieae</taxon>
        <taxon>Pterocarpus clade</taxon>
        <taxon>Arachis</taxon>
    </lineage>
</organism>
<dbReference type="InterPro" id="IPR044835">
    <property type="entry name" value="ARF_plant"/>
</dbReference>
<dbReference type="Pfam" id="PF06507">
    <property type="entry name" value="ARF_AD"/>
    <property type="match status" value="1"/>
</dbReference>
<sequence>MRPSQPRRLPPKAASLDPKIWRACAGASVHIPAVHSRVYYFPQGHLEQAFPPSLHNNHHNHHLNPLIRTLPFVLCRVSSVQFLADPLSDEVFAKLLLSPIAADDRSSSTSEDRPAEEPDSIGGNRVSSFAKILTPSDANNGGGFSVPRFCADSIFPALDFNADPPVQVLSVTDVHGATWDFRHIYRGTPRRHLLTTGWSKFVNHKKLVAGDSVVFLKNSQGSLFVGIRRTLRFSAVLKEDRDPWLEEEEEEDNSSDPPVFTRDGRGKVTLKAVAEAAELAARTMPFEVVYYPRAGWSDFVVKAEAVEAAMKAGWCPGMRVKMAVETEDASRMTWFQGTVSSASVPDNGPWRGSPWRMLQIIKPVEVELHDAGCIADDGCKSSTETECIDKPVGHSLTYSTLLRLDVESQQPSQVTWDEPEVLQNAKRISPWQVELISTTPTLHTVFPPTKKFRAGALSDLEGDPYFPIAGFTNSTMEHLSQTLLGYNTFPAGMQGARHDLFSPSSFSNFLNDNSHLHMGSSFFGKTTEPMLSTVSTELNIGNCQSGDLSPDSPSSLRSFGPEFTGTNNSNVPKIGSGSFLLFGKIIKPVEVELHDAGCIADDGCKSSTETECIDKPVGHSLTYSTLLRLDVESQQPSQVEACYL</sequence>
<comment type="function">
    <text evidence="8">Auxin response factors (ARFs) are transcriptional factors that bind specifically to the DNA sequence 5'-TGTCTC-3' found in the auxin-responsive promoter elements (AuxREs).</text>
</comment>
<feature type="region of interest" description="Disordered" evidence="9">
    <location>
        <begin position="103"/>
        <end position="124"/>
    </location>
</feature>
<evidence type="ECO:0000256" key="3">
    <source>
        <dbReference type="ARBA" id="ARBA00023015"/>
    </source>
</evidence>
<dbReference type="GO" id="GO:0003677">
    <property type="term" value="F:DNA binding"/>
    <property type="evidence" value="ECO:0007669"/>
    <property type="project" value="UniProtKB-KW"/>
</dbReference>
<feature type="compositionally biased region" description="Basic and acidic residues" evidence="9">
    <location>
        <begin position="103"/>
        <end position="116"/>
    </location>
</feature>
<evidence type="ECO:0000256" key="2">
    <source>
        <dbReference type="ARBA" id="ARBA00007853"/>
    </source>
</evidence>
<proteinExistence type="inferred from homology"/>
<evidence type="ECO:0000256" key="5">
    <source>
        <dbReference type="ARBA" id="ARBA00023163"/>
    </source>
</evidence>
<comment type="similarity">
    <text evidence="2 8">Belongs to the ARF family.</text>
</comment>
<dbReference type="Pfam" id="PF02362">
    <property type="entry name" value="B3"/>
    <property type="match status" value="1"/>
</dbReference>
<dbReference type="Proteomes" id="UP000289738">
    <property type="component" value="Chromosome A10"/>
</dbReference>
<dbReference type="GO" id="GO:0009734">
    <property type="term" value="P:auxin-activated signaling pathway"/>
    <property type="evidence" value="ECO:0007669"/>
    <property type="project" value="UniProtKB-KW"/>
</dbReference>
<dbReference type="SUPFAM" id="SSF101936">
    <property type="entry name" value="DNA-binding pseudobarrel domain"/>
    <property type="match status" value="1"/>
</dbReference>
<dbReference type="SMART" id="SM01019">
    <property type="entry name" value="B3"/>
    <property type="match status" value="1"/>
</dbReference>
<feature type="compositionally biased region" description="Acidic residues" evidence="9">
    <location>
        <begin position="245"/>
        <end position="254"/>
    </location>
</feature>
<keyword evidence="5 8" id="KW-0804">Transcription</keyword>
<dbReference type="Gene3D" id="2.40.330.10">
    <property type="entry name" value="DNA-binding pseudobarrel domain"/>
    <property type="match status" value="1"/>
</dbReference>
<feature type="region of interest" description="Disordered" evidence="9">
    <location>
        <begin position="244"/>
        <end position="263"/>
    </location>
</feature>
<dbReference type="STRING" id="3818.A0A445B6Z6"/>
<comment type="caution">
    <text evidence="11">The sequence shown here is derived from an EMBL/GenBank/DDBJ whole genome shotgun (WGS) entry which is preliminary data.</text>
</comment>
<keyword evidence="12" id="KW-1185">Reference proteome</keyword>
<dbReference type="EMBL" id="SDMP01000010">
    <property type="protein sequence ID" value="RYR34406.1"/>
    <property type="molecule type" value="Genomic_DNA"/>
</dbReference>
<comment type="subcellular location">
    <subcellularLocation>
        <location evidence="1 8">Nucleus</location>
    </subcellularLocation>
</comment>
<dbReference type="PANTHER" id="PTHR31384">
    <property type="entry name" value="AUXIN RESPONSE FACTOR 4-RELATED"/>
    <property type="match status" value="1"/>
</dbReference>
<evidence type="ECO:0000256" key="4">
    <source>
        <dbReference type="ARBA" id="ARBA00023125"/>
    </source>
</evidence>
<dbReference type="PROSITE" id="PS50863">
    <property type="entry name" value="B3"/>
    <property type="match status" value="1"/>
</dbReference>
<evidence type="ECO:0000256" key="6">
    <source>
        <dbReference type="ARBA" id="ARBA00023242"/>
    </source>
</evidence>
<dbReference type="FunFam" id="2.40.330.10:FF:000001">
    <property type="entry name" value="Auxin response factor"/>
    <property type="match status" value="1"/>
</dbReference>
<keyword evidence="4 8" id="KW-0238">DNA-binding</keyword>
<feature type="domain" description="TF-B3" evidence="10">
    <location>
        <begin position="129"/>
        <end position="231"/>
    </location>
</feature>
<dbReference type="InterPro" id="IPR003340">
    <property type="entry name" value="B3_DNA-bd"/>
</dbReference>
<evidence type="ECO:0000259" key="10">
    <source>
        <dbReference type="PROSITE" id="PS50863"/>
    </source>
</evidence>
<dbReference type="GO" id="GO:0006355">
    <property type="term" value="P:regulation of DNA-templated transcription"/>
    <property type="evidence" value="ECO:0007669"/>
    <property type="project" value="InterPro"/>
</dbReference>
<evidence type="ECO:0000256" key="8">
    <source>
        <dbReference type="RuleBase" id="RU004561"/>
    </source>
</evidence>
<keyword evidence="6 8" id="KW-0539">Nucleus</keyword>
<evidence type="ECO:0000313" key="12">
    <source>
        <dbReference type="Proteomes" id="UP000289738"/>
    </source>
</evidence>
<evidence type="ECO:0000256" key="9">
    <source>
        <dbReference type="SAM" id="MobiDB-lite"/>
    </source>
</evidence>
<evidence type="ECO:0000313" key="11">
    <source>
        <dbReference type="EMBL" id="RYR34406.1"/>
    </source>
</evidence>
<keyword evidence="3 8" id="KW-0805">Transcription regulation</keyword>
<dbReference type="InterPro" id="IPR010525">
    <property type="entry name" value="ARF_dom"/>
</dbReference>
<dbReference type="InterPro" id="IPR015300">
    <property type="entry name" value="DNA-bd_pseudobarrel_sf"/>
</dbReference>
<evidence type="ECO:0000256" key="7">
    <source>
        <dbReference type="ARBA" id="ARBA00023294"/>
    </source>
</evidence>